<feature type="region of interest" description="Disordered" evidence="2">
    <location>
        <begin position="1081"/>
        <end position="1110"/>
    </location>
</feature>
<keyword evidence="4" id="KW-1185">Reference proteome</keyword>
<gene>
    <name evidence="3" type="ORF">PCOR1329_LOCUS65206</name>
</gene>
<feature type="compositionally biased region" description="Basic and acidic residues" evidence="2">
    <location>
        <begin position="252"/>
        <end position="263"/>
    </location>
</feature>
<dbReference type="EMBL" id="CAUYUJ010018338">
    <property type="protein sequence ID" value="CAK0882790.1"/>
    <property type="molecule type" value="Genomic_DNA"/>
</dbReference>
<comment type="caution">
    <text evidence="3">The sequence shown here is derived from an EMBL/GenBank/DDBJ whole genome shotgun (WGS) entry which is preliminary data.</text>
</comment>
<feature type="coiled-coil region" evidence="1">
    <location>
        <begin position="1"/>
        <end position="42"/>
    </location>
</feature>
<feature type="compositionally biased region" description="Basic and acidic residues" evidence="2">
    <location>
        <begin position="822"/>
        <end position="832"/>
    </location>
</feature>
<proteinExistence type="predicted"/>
<feature type="region of interest" description="Disordered" evidence="2">
    <location>
        <begin position="551"/>
        <end position="576"/>
    </location>
</feature>
<evidence type="ECO:0000256" key="1">
    <source>
        <dbReference type="SAM" id="Coils"/>
    </source>
</evidence>
<name>A0ABN9W995_9DINO</name>
<feature type="region of interest" description="Disordered" evidence="2">
    <location>
        <begin position="799"/>
        <end position="839"/>
    </location>
</feature>
<accession>A0ABN9W995</accession>
<evidence type="ECO:0000256" key="2">
    <source>
        <dbReference type="SAM" id="MobiDB-lite"/>
    </source>
</evidence>
<evidence type="ECO:0000313" key="4">
    <source>
        <dbReference type="Proteomes" id="UP001189429"/>
    </source>
</evidence>
<organism evidence="3 4">
    <name type="scientific">Prorocentrum cordatum</name>
    <dbReference type="NCBI Taxonomy" id="2364126"/>
    <lineage>
        <taxon>Eukaryota</taxon>
        <taxon>Sar</taxon>
        <taxon>Alveolata</taxon>
        <taxon>Dinophyceae</taxon>
        <taxon>Prorocentrales</taxon>
        <taxon>Prorocentraceae</taxon>
        <taxon>Prorocentrum</taxon>
    </lineage>
</organism>
<feature type="region of interest" description="Disordered" evidence="2">
    <location>
        <begin position="339"/>
        <end position="363"/>
    </location>
</feature>
<dbReference type="Proteomes" id="UP001189429">
    <property type="component" value="Unassembled WGS sequence"/>
</dbReference>
<feature type="region of interest" description="Disordered" evidence="2">
    <location>
        <begin position="236"/>
        <end position="263"/>
    </location>
</feature>
<feature type="compositionally biased region" description="Low complexity" evidence="2">
    <location>
        <begin position="471"/>
        <end position="510"/>
    </location>
</feature>
<evidence type="ECO:0000313" key="3">
    <source>
        <dbReference type="EMBL" id="CAK0882790.1"/>
    </source>
</evidence>
<feature type="compositionally biased region" description="Low complexity" evidence="2">
    <location>
        <begin position="802"/>
        <end position="816"/>
    </location>
</feature>
<protein>
    <submittedName>
        <fullName evidence="3">Uncharacterized protein</fullName>
    </submittedName>
</protein>
<feature type="region of interest" description="Disordered" evidence="2">
    <location>
        <begin position="460"/>
        <end position="532"/>
    </location>
</feature>
<keyword evidence="1" id="KW-0175">Coiled coil</keyword>
<reference evidence="3" key="1">
    <citation type="submission" date="2023-10" db="EMBL/GenBank/DDBJ databases">
        <authorList>
            <person name="Chen Y."/>
            <person name="Shah S."/>
            <person name="Dougan E. K."/>
            <person name="Thang M."/>
            <person name="Chan C."/>
        </authorList>
    </citation>
    <scope>NUCLEOTIDE SEQUENCE [LARGE SCALE GENOMIC DNA]</scope>
</reference>
<feature type="compositionally biased region" description="Basic and acidic residues" evidence="2">
    <location>
        <begin position="511"/>
        <end position="520"/>
    </location>
</feature>
<sequence length="1319" mass="143277">MEELRASMEALHARLQAQENVMQQLQGERQQLQQELRQARKAPRVEPAPPPSGVVDTRVIGKPGEFASDVTKFADWIFKMKSYVGAVDHRYQDKLMEAEQSQVTIRNATMEPDVARLSTQLYYIIVMAASGSALDKCHNAGVNEAFEAWRQFVLEWEPKLRSRFVGLRMQAMAYKSTGDIPSALEAFERLAWDYESHSSNNINDNEKIGAVMLGMEDSSAGLDARPNIREEISEITRAQQCGAGKKGKGKRGKADGGENPNAEKECFHRRRTDHVKADCRKRHRDLAAAENRRGPLRAQRAPAHVDVRPLGALPTAAAGSGCAPAVPGRDADGPVPLAATRTDTNVSPRGFDPAAWGDSTVGPARLATATDDPVVGDSGKQSRFGLQGGRQVTARCNEAEVKFAIVSVGEAAGKSNLFLFGTGHQVMLPSEAPPDLLRIPQCPNAVNLEKHCGAHWQPCQAGGPRGATPSRPARPAAEVQRAPAQAPAQEPEQQAWASSGGLGAGSPARARLPESEESRAASRKKLPPEVSKLEFDTRQITRLPFRSWRPRCAAGQASDDAHRPRPGATEGEARLAGHRPAAVKVRFAATVVTGGDPSAMAVARALKFTGRARAAILCDQEGAVKKLADNARDSIERASYEVEKQLRALWSRFEQCCNLTVDLEHKILPPMVRQAAWLLAHFQVKADGRAACERLRGRLRRGQVSEFGESVFYRGPQKASDMPKLDDRWMLGAWLGRSLASDERYVGTPAGARRCRGVYITLDRQIQHGGAPRCPARFGRAKVHSLQCRARFQEIRDRESQAVAEAPAAGSTAPAEQPGAGGRDHRRPEQCRRSWPACRHSTRGNPSIPTWTCPPDFFAAAELDNSERARKIIDWGRAHYGVRSGKALDKQKVHEGRVRELAHMERLGVAEPISIADARSRGPDIVYSKWLGDEKPAAEDEQAVRPRLAATQVNTYSRGGVTQATPPIKAPRVIASVAATKINPKGQRDKLIGRRDIRAAFFRAAGSGMVVIIPPRGLASPGVGWRALKAMHGAREASEWGNEVTDAMKLEGARQVAAVPMMFVSDSFGYVTCCHGDDFPTAGRDKDSRGAPTPSSRSTAAGRRDRGDDLEGEAATTFKQGAGASLHLSINRPTTQFATSQVMAGTGMPKVLRGLQLQRVARYIYVLTEVRLFRYQQEPGGLCVHADTDWAADEPTKSTSCTVERYGDHMLAEFSGIARAVAIGNRTSQILCHMGLASDLLAASDSSAARGICARTGSGKVRNSAIKELRVQETLRNRELELAIVDALLNLADIGTKAPAADRLDFLTIQEGAGRTAHD</sequence>